<organism evidence="2 3">
    <name type="scientific">Triparma retinervis</name>
    <dbReference type="NCBI Taxonomy" id="2557542"/>
    <lineage>
        <taxon>Eukaryota</taxon>
        <taxon>Sar</taxon>
        <taxon>Stramenopiles</taxon>
        <taxon>Ochrophyta</taxon>
        <taxon>Bolidophyceae</taxon>
        <taxon>Parmales</taxon>
        <taxon>Triparmaceae</taxon>
        <taxon>Triparma</taxon>
    </lineage>
</organism>
<evidence type="ECO:0000256" key="1">
    <source>
        <dbReference type="SAM" id="MobiDB-lite"/>
    </source>
</evidence>
<feature type="region of interest" description="Disordered" evidence="1">
    <location>
        <begin position="24"/>
        <end position="63"/>
    </location>
</feature>
<feature type="non-terminal residue" evidence="2">
    <location>
        <position position="266"/>
    </location>
</feature>
<keyword evidence="3" id="KW-1185">Reference proteome</keyword>
<feature type="compositionally biased region" description="Acidic residues" evidence="1">
    <location>
        <begin position="26"/>
        <end position="39"/>
    </location>
</feature>
<reference evidence="2" key="1">
    <citation type="submission" date="2022-07" db="EMBL/GenBank/DDBJ databases">
        <title>Genome analysis of Parmales, a sister group of diatoms, reveals the evolutionary specialization of diatoms from phago-mixotrophs to photoautotrophs.</title>
        <authorList>
            <person name="Ban H."/>
            <person name="Sato S."/>
            <person name="Yoshikawa S."/>
            <person name="Kazumasa Y."/>
            <person name="Nakamura Y."/>
            <person name="Ichinomiya M."/>
            <person name="Saitoh K."/>
            <person name="Sato N."/>
            <person name="Blanc-Mathieu R."/>
            <person name="Endo H."/>
            <person name="Kuwata A."/>
            <person name="Ogata H."/>
        </authorList>
    </citation>
    <scope>NUCLEOTIDE SEQUENCE</scope>
</reference>
<gene>
    <name evidence="2" type="ORF">TrRE_jg12252</name>
</gene>
<feature type="non-terminal residue" evidence="2">
    <location>
        <position position="1"/>
    </location>
</feature>
<protein>
    <submittedName>
        <fullName evidence="2">Uncharacterized protein</fullName>
    </submittedName>
</protein>
<evidence type="ECO:0000313" key="3">
    <source>
        <dbReference type="Proteomes" id="UP001165082"/>
    </source>
</evidence>
<accession>A0A9W6ZFD4</accession>
<dbReference type="EMBL" id="BRXZ01005869">
    <property type="protein sequence ID" value="GMH51486.1"/>
    <property type="molecule type" value="Genomic_DNA"/>
</dbReference>
<proteinExistence type="predicted"/>
<sequence>KNKPPAPSDKFKEEMDFDAERMLTSIDDETSGDEMEIEDRDPCQRDIEEDGSTEGNADGESGEKERLALVYKKIEEIRQLPKVEALLRQSINPLALDGLRAEINDEKSNQTQQQNEVNNALTLQEEAVILYDDAAIFRNMAIKIPMQNNTTGFGPGQALLGVEYVTSERRAKQDATRVIKQDTKLSHDGSLVFAQILKDIEVDPAKFTKSFAYCGQVATTTRCANTFVPLMVTALKFASPRFATLKFSDQHHMVMLVAKYVAKRGA</sequence>
<dbReference type="Proteomes" id="UP001165082">
    <property type="component" value="Unassembled WGS sequence"/>
</dbReference>
<name>A0A9W6ZFD4_9STRA</name>
<evidence type="ECO:0000313" key="2">
    <source>
        <dbReference type="EMBL" id="GMH51486.1"/>
    </source>
</evidence>
<comment type="caution">
    <text evidence="2">The sequence shown here is derived from an EMBL/GenBank/DDBJ whole genome shotgun (WGS) entry which is preliminary data.</text>
</comment>
<dbReference type="AlphaFoldDB" id="A0A9W6ZFD4"/>